<keyword evidence="2" id="KW-1185">Reference proteome</keyword>
<gene>
    <name evidence="1" type="ORF">PHYSODRAFT_476302</name>
</gene>
<dbReference type="EMBL" id="JH159151">
    <property type="protein sequence ID" value="EGZ30738.1"/>
    <property type="molecule type" value="Genomic_DNA"/>
</dbReference>
<protein>
    <submittedName>
        <fullName evidence="1">Uncharacterized protein</fullName>
    </submittedName>
</protein>
<dbReference type="AlphaFoldDB" id="G4YR58"/>
<dbReference type="Proteomes" id="UP000002640">
    <property type="component" value="Unassembled WGS sequence"/>
</dbReference>
<organism evidence="1 2">
    <name type="scientific">Phytophthora sojae (strain P6497)</name>
    <name type="common">Soybean stem and root rot agent</name>
    <name type="synonym">Phytophthora megasperma f. sp. glycines</name>
    <dbReference type="NCBI Taxonomy" id="1094619"/>
    <lineage>
        <taxon>Eukaryota</taxon>
        <taxon>Sar</taxon>
        <taxon>Stramenopiles</taxon>
        <taxon>Oomycota</taxon>
        <taxon>Peronosporomycetes</taxon>
        <taxon>Peronosporales</taxon>
        <taxon>Peronosporaceae</taxon>
        <taxon>Phytophthora</taxon>
    </lineage>
</organism>
<dbReference type="KEGG" id="psoj:PHYSODRAFT_476302"/>
<feature type="non-terminal residue" evidence="1">
    <location>
        <position position="1"/>
    </location>
</feature>
<dbReference type="GeneID" id="20654723"/>
<proteinExistence type="predicted"/>
<evidence type="ECO:0000313" key="2">
    <source>
        <dbReference type="Proteomes" id="UP000002640"/>
    </source>
</evidence>
<dbReference type="Pfam" id="PF14223">
    <property type="entry name" value="Retrotran_gag_2"/>
    <property type="match status" value="1"/>
</dbReference>
<dbReference type="RefSeq" id="XP_009518013.1">
    <property type="nucleotide sequence ID" value="XM_009519718.1"/>
</dbReference>
<accession>G4YR58</accession>
<sequence length="180" mass="20885">KPPIMNGSFDLYEVQLRAFLTRLGCWSVVDGSFRTDPHVIMDFAARNNAAREAILHGVPSAEAEMICQEKTAEAMWSRFVDRQTKREYSNYIFTRDEFYSNHFVAGKNMSQWIRETELLRCQLLHFGKQVSDEAYAESLLGHVSRTHRDVVRQFSRRWRCRATCADFCSSDQCSAGRVRT</sequence>
<dbReference type="InParanoid" id="G4YR58"/>
<reference evidence="1 2" key="1">
    <citation type="journal article" date="2006" name="Science">
        <title>Phytophthora genome sequences uncover evolutionary origins and mechanisms of pathogenesis.</title>
        <authorList>
            <person name="Tyler B.M."/>
            <person name="Tripathy S."/>
            <person name="Zhang X."/>
            <person name="Dehal P."/>
            <person name="Jiang R.H."/>
            <person name="Aerts A."/>
            <person name="Arredondo F.D."/>
            <person name="Baxter L."/>
            <person name="Bensasson D."/>
            <person name="Beynon J.L."/>
            <person name="Chapman J."/>
            <person name="Damasceno C.M."/>
            <person name="Dorrance A.E."/>
            <person name="Dou D."/>
            <person name="Dickerman A.W."/>
            <person name="Dubchak I.L."/>
            <person name="Garbelotto M."/>
            <person name="Gijzen M."/>
            <person name="Gordon S.G."/>
            <person name="Govers F."/>
            <person name="Grunwald N.J."/>
            <person name="Huang W."/>
            <person name="Ivors K.L."/>
            <person name="Jones R.W."/>
            <person name="Kamoun S."/>
            <person name="Krampis K."/>
            <person name="Lamour K.H."/>
            <person name="Lee M.K."/>
            <person name="McDonald W.H."/>
            <person name="Medina M."/>
            <person name="Meijer H.J."/>
            <person name="Nordberg E.K."/>
            <person name="Maclean D.J."/>
            <person name="Ospina-Giraldo M.D."/>
            <person name="Morris P.F."/>
            <person name="Phuntumart V."/>
            <person name="Putnam N.H."/>
            <person name="Rash S."/>
            <person name="Rose J.K."/>
            <person name="Sakihama Y."/>
            <person name="Salamov A.A."/>
            <person name="Savidor A."/>
            <person name="Scheuring C.F."/>
            <person name="Smith B.M."/>
            <person name="Sobral B.W."/>
            <person name="Terry A."/>
            <person name="Torto-Alalibo T.A."/>
            <person name="Win J."/>
            <person name="Xu Z."/>
            <person name="Zhang H."/>
            <person name="Grigoriev I.V."/>
            <person name="Rokhsar D.S."/>
            <person name="Boore J.L."/>
        </authorList>
    </citation>
    <scope>NUCLEOTIDE SEQUENCE [LARGE SCALE GENOMIC DNA]</scope>
    <source>
        <strain evidence="1 2">P6497</strain>
    </source>
</reference>
<evidence type="ECO:0000313" key="1">
    <source>
        <dbReference type="EMBL" id="EGZ30738.1"/>
    </source>
</evidence>
<name>G4YR58_PHYSP</name>